<evidence type="ECO:0000256" key="3">
    <source>
        <dbReference type="ARBA" id="ARBA00022989"/>
    </source>
</evidence>
<organism evidence="6">
    <name type="scientific">Hirondellea gigas</name>
    <dbReference type="NCBI Taxonomy" id="1518452"/>
    <lineage>
        <taxon>Eukaryota</taxon>
        <taxon>Metazoa</taxon>
        <taxon>Ecdysozoa</taxon>
        <taxon>Arthropoda</taxon>
        <taxon>Crustacea</taxon>
        <taxon>Multicrustacea</taxon>
        <taxon>Malacostraca</taxon>
        <taxon>Eumalacostraca</taxon>
        <taxon>Peracarida</taxon>
        <taxon>Amphipoda</taxon>
        <taxon>Amphilochidea</taxon>
        <taxon>Lysianassida</taxon>
        <taxon>Lysianassidira</taxon>
        <taxon>Lysianassoidea</taxon>
        <taxon>Lysianassidae</taxon>
        <taxon>Hirondellea</taxon>
    </lineage>
</organism>
<keyword evidence="3 5" id="KW-1133">Transmembrane helix</keyword>
<evidence type="ECO:0000256" key="1">
    <source>
        <dbReference type="ARBA" id="ARBA00004141"/>
    </source>
</evidence>
<protein>
    <submittedName>
        <fullName evidence="6">Permease</fullName>
    </submittedName>
</protein>
<evidence type="ECO:0000256" key="2">
    <source>
        <dbReference type="ARBA" id="ARBA00022692"/>
    </source>
</evidence>
<evidence type="ECO:0000313" key="6">
    <source>
        <dbReference type="EMBL" id="LAB69885.1"/>
    </source>
</evidence>
<feature type="transmembrane region" description="Helical" evidence="5">
    <location>
        <begin position="135"/>
        <end position="156"/>
    </location>
</feature>
<dbReference type="GO" id="GO:0016020">
    <property type="term" value="C:membrane"/>
    <property type="evidence" value="ECO:0007669"/>
    <property type="project" value="UniProtKB-SubCell"/>
</dbReference>
<reference evidence="6" key="1">
    <citation type="journal article" date="2018" name="Biosci. Biotechnol. Biochem.">
        <title>Polysaccharide hydrolase of the hadal zone amphipods Hirondellea gigas.</title>
        <authorList>
            <person name="Kobayashi H."/>
            <person name="Nagahama T."/>
            <person name="Arai W."/>
            <person name="Sasagawa Y."/>
            <person name="Umeda M."/>
            <person name="Hayashi T."/>
            <person name="Nikaido I."/>
            <person name="Watanabe H."/>
            <person name="Oguri K."/>
            <person name="Kitazato H."/>
            <person name="Fujioka K."/>
            <person name="Kido Y."/>
            <person name="Takami H."/>
        </authorList>
    </citation>
    <scope>NUCLEOTIDE SEQUENCE</scope>
    <source>
        <tissue evidence="6">Whole body</tissue>
    </source>
</reference>
<feature type="transmembrane region" description="Helical" evidence="5">
    <location>
        <begin position="104"/>
        <end position="123"/>
    </location>
</feature>
<dbReference type="InterPro" id="IPR002781">
    <property type="entry name" value="TM_pro_TauE-like"/>
</dbReference>
<dbReference type="PANTHER" id="PTHR43483:SF3">
    <property type="entry name" value="MEMBRANE TRANSPORTER PROTEIN HI_0806-RELATED"/>
    <property type="match status" value="1"/>
</dbReference>
<dbReference type="AlphaFoldDB" id="A0A2P2I7A4"/>
<feature type="transmembrane region" description="Helical" evidence="5">
    <location>
        <begin position="168"/>
        <end position="192"/>
    </location>
</feature>
<evidence type="ECO:0000256" key="5">
    <source>
        <dbReference type="SAM" id="Phobius"/>
    </source>
</evidence>
<feature type="transmembrane region" description="Helical" evidence="5">
    <location>
        <begin position="198"/>
        <end position="225"/>
    </location>
</feature>
<comment type="subcellular location">
    <subcellularLocation>
        <location evidence="1">Membrane</location>
        <topology evidence="1">Multi-pass membrane protein</topology>
    </subcellularLocation>
</comment>
<name>A0A2P2I7A4_9CRUS</name>
<keyword evidence="2 5" id="KW-0812">Transmembrane</keyword>
<dbReference type="PANTHER" id="PTHR43483">
    <property type="entry name" value="MEMBRANE TRANSPORTER PROTEIN HI_0806-RELATED"/>
    <property type="match status" value="1"/>
</dbReference>
<sequence length="291" mass="30685">MVKVLLGILSIMTIWYLVIFIKDFNEFRKDGGLEEGNNIAHAGIGFGVNFFDTLGIGGFAPMTALFKQFNLVHDRILPGTLNTACTIPVIVEAFIFIKKVEVEPVTLIAMLVSATLGAILGAGVVAKLDEKKVQLYMGTALIIVVCIMLAQQFGLIKGGGEAVGLSGYKLVIAVIGNFVLGALMTLGIGLYAPCMALVYALGLSPLVAFPVMMGSCAYLMPAASVKFIKSGAYNRKATIMSATFGSIGVIVAAYLVTGLPIAVLTKIVIGVVLYTAVKLILDSKKKVLAEA</sequence>
<feature type="transmembrane region" description="Helical" evidence="5">
    <location>
        <begin position="6"/>
        <end position="24"/>
    </location>
</feature>
<keyword evidence="4 5" id="KW-0472">Membrane</keyword>
<accession>A0A2P2I7A4</accession>
<dbReference type="Pfam" id="PF01925">
    <property type="entry name" value="TauE"/>
    <property type="match status" value="1"/>
</dbReference>
<feature type="transmembrane region" description="Helical" evidence="5">
    <location>
        <begin position="261"/>
        <end position="281"/>
    </location>
</feature>
<evidence type="ECO:0000256" key="4">
    <source>
        <dbReference type="ARBA" id="ARBA00023136"/>
    </source>
</evidence>
<proteinExistence type="evidence at transcript level"/>
<feature type="transmembrane region" description="Helical" evidence="5">
    <location>
        <begin position="44"/>
        <end position="64"/>
    </location>
</feature>
<dbReference type="EMBL" id="IACF01004291">
    <property type="protein sequence ID" value="LAB69885.1"/>
    <property type="molecule type" value="mRNA"/>
</dbReference>